<keyword evidence="3" id="KW-1185">Reference proteome</keyword>
<evidence type="ECO:0008006" key="4">
    <source>
        <dbReference type="Google" id="ProtNLM"/>
    </source>
</evidence>
<gene>
    <name evidence="2" type="ORF">EG68_06144</name>
</gene>
<evidence type="ECO:0000256" key="1">
    <source>
        <dbReference type="SAM" id="MobiDB-lite"/>
    </source>
</evidence>
<dbReference type="PANTHER" id="PTHR34153:SF2">
    <property type="entry name" value="SI:CH211-262H13.3-RELATED"/>
    <property type="match status" value="1"/>
</dbReference>
<dbReference type="PANTHER" id="PTHR34153">
    <property type="entry name" value="SI:CH211-262H13.3-RELATED-RELATED"/>
    <property type="match status" value="1"/>
</dbReference>
<accession>A0A8S9YXR9</accession>
<evidence type="ECO:0000313" key="3">
    <source>
        <dbReference type="Proteomes" id="UP000822476"/>
    </source>
</evidence>
<feature type="region of interest" description="Disordered" evidence="1">
    <location>
        <begin position="370"/>
        <end position="392"/>
    </location>
</feature>
<dbReference type="Proteomes" id="UP000822476">
    <property type="component" value="Unassembled WGS sequence"/>
</dbReference>
<name>A0A8S9YXR9_9TREM</name>
<reference evidence="2" key="1">
    <citation type="submission" date="2019-07" db="EMBL/GenBank/DDBJ databases">
        <title>Annotation for the trematode Paragonimus miyazaki's.</title>
        <authorList>
            <person name="Choi Y.-J."/>
        </authorList>
    </citation>
    <scope>NUCLEOTIDE SEQUENCE</scope>
    <source>
        <strain evidence="2">Japan</strain>
    </source>
</reference>
<dbReference type="AlphaFoldDB" id="A0A8S9YXR9"/>
<proteinExistence type="predicted"/>
<dbReference type="EMBL" id="JTDE01003750">
    <property type="protein sequence ID" value="KAF7255687.1"/>
    <property type="molecule type" value="Genomic_DNA"/>
</dbReference>
<feature type="region of interest" description="Disordered" evidence="1">
    <location>
        <begin position="1"/>
        <end position="24"/>
    </location>
</feature>
<organism evidence="2 3">
    <name type="scientific">Paragonimus skrjabini miyazakii</name>
    <dbReference type="NCBI Taxonomy" id="59628"/>
    <lineage>
        <taxon>Eukaryota</taxon>
        <taxon>Metazoa</taxon>
        <taxon>Spiralia</taxon>
        <taxon>Lophotrochozoa</taxon>
        <taxon>Platyhelminthes</taxon>
        <taxon>Trematoda</taxon>
        <taxon>Digenea</taxon>
        <taxon>Plagiorchiida</taxon>
        <taxon>Troglotremata</taxon>
        <taxon>Troglotrematidae</taxon>
        <taxon>Paragonimus</taxon>
    </lineage>
</organism>
<sequence>MPVRLTSSEDEQDEGCQVHASRSTHERSFSVSECAVPIPPEPMLKRIVPTPMTFPKQVTLVQPSPIMSCSGTQAPNNEAAWLASINRIAGRVDHYFKTTPPDAMAALEKRLLHVEAALNVSTDKIQSMQTQIAKTSRRIVIVTLRTINPTSELNLCEQQLEDAQYYEAVVTQLSRLGGTDLRDFLRRILSSVFNVTSSKQLNWSGHHGKHQASKFKITKAITDAVHNSHFAAATDKEVDSIIALLLSVIDGRHIKTQSTPTSPAPEKFRVGDNFRRWERQAKEYVFLFTQEERARVLATLLDGEALDIAIDESTLQGDITEGTFRRLRTCFTIDLSRLKVCGQFHGRIQHPRRNPQLLSKNYGAYEPKASETRVGTNAIRKPGPTSNLPKSATTSKLTYKTRGRWNQLGNPLSLGTLAETSNAKNVPYFQDGPTYLRRIVVPISTVTTVLRRLHKELGHSGQNEAEEAARRWF</sequence>
<comment type="caution">
    <text evidence="2">The sequence shown here is derived from an EMBL/GenBank/DDBJ whole genome shotgun (WGS) entry which is preliminary data.</text>
</comment>
<protein>
    <recommendedName>
        <fullName evidence="4">DUF4806 domain-containing protein</fullName>
    </recommendedName>
</protein>
<evidence type="ECO:0000313" key="2">
    <source>
        <dbReference type="EMBL" id="KAF7255687.1"/>
    </source>
</evidence>